<dbReference type="Proteomes" id="UP000292120">
    <property type="component" value="Unassembled WGS sequence"/>
</dbReference>
<dbReference type="InterPro" id="IPR002514">
    <property type="entry name" value="Transposase_8"/>
</dbReference>
<dbReference type="EMBL" id="SIXI01000004">
    <property type="protein sequence ID" value="TBO30325.1"/>
    <property type="molecule type" value="Genomic_DNA"/>
</dbReference>
<dbReference type="InterPro" id="IPR009057">
    <property type="entry name" value="Homeodomain-like_sf"/>
</dbReference>
<dbReference type="GO" id="GO:0003677">
    <property type="term" value="F:DNA binding"/>
    <property type="evidence" value="ECO:0007669"/>
    <property type="project" value="InterPro"/>
</dbReference>
<dbReference type="PANTHER" id="PTHR33609">
    <property type="entry name" value="LOW CALCIUM RESPONSE LOCUS PROTEIN S"/>
    <property type="match status" value="1"/>
</dbReference>
<evidence type="ECO:0000313" key="2">
    <source>
        <dbReference type="Proteomes" id="UP000292120"/>
    </source>
</evidence>
<protein>
    <recommendedName>
        <fullName evidence="3">Transposase</fullName>
    </recommendedName>
</protein>
<dbReference type="AlphaFoldDB" id="A0A4Q9GZP7"/>
<sequence length="74" mass="8261">MRRSRFTESQILAILSEGETDLAAAEVCRKHGISAATRRQWKSKCAGMSADELKRVKELEAENAAIKDVLSRKL</sequence>
<dbReference type="RefSeq" id="WP_130968317.1">
    <property type="nucleotide sequence ID" value="NZ_SIXI01000004.1"/>
</dbReference>
<dbReference type="GO" id="GO:0006313">
    <property type="term" value="P:DNA transposition"/>
    <property type="evidence" value="ECO:0007669"/>
    <property type="project" value="InterPro"/>
</dbReference>
<evidence type="ECO:0008006" key="3">
    <source>
        <dbReference type="Google" id="ProtNLM"/>
    </source>
</evidence>
<dbReference type="InterPro" id="IPR052546">
    <property type="entry name" value="Transposase_8_domain"/>
</dbReference>
<dbReference type="SUPFAM" id="SSF46689">
    <property type="entry name" value="Homeodomain-like"/>
    <property type="match status" value="1"/>
</dbReference>
<gene>
    <name evidence="1" type="ORF">EYS42_11585</name>
</gene>
<dbReference type="GO" id="GO:0004803">
    <property type="term" value="F:transposase activity"/>
    <property type="evidence" value="ECO:0007669"/>
    <property type="project" value="InterPro"/>
</dbReference>
<keyword evidence="2" id="KW-1185">Reference proteome</keyword>
<organism evidence="1 2">
    <name type="scientific">Aquabacterium lacunae</name>
    <dbReference type="NCBI Taxonomy" id="2528630"/>
    <lineage>
        <taxon>Bacteria</taxon>
        <taxon>Pseudomonadati</taxon>
        <taxon>Pseudomonadota</taxon>
        <taxon>Betaproteobacteria</taxon>
        <taxon>Burkholderiales</taxon>
        <taxon>Aquabacterium</taxon>
    </lineage>
</organism>
<comment type="caution">
    <text evidence="1">The sequence shown here is derived from an EMBL/GenBank/DDBJ whole genome shotgun (WGS) entry which is preliminary data.</text>
</comment>
<evidence type="ECO:0000313" key="1">
    <source>
        <dbReference type="EMBL" id="TBO30325.1"/>
    </source>
</evidence>
<accession>A0A4Q9GZP7</accession>
<name>A0A4Q9GZP7_9BURK</name>
<reference evidence="1 2" key="1">
    <citation type="submission" date="2019-02" db="EMBL/GenBank/DDBJ databases">
        <title>Aquabacterium sp. strain KMB7.</title>
        <authorList>
            <person name="Chen W.-M."/>
        </authorList>
    </citation>
    <scope>NUCLEOTIDE SEQUENCE [LARGE SCALE GENOMIC DNA]</scope>
    <source>
        <strain evidence="1 2">KMB7</strain>
    </source>
</reference>
<proteinExistence type="predicted"/>
<dbReference type="Pfam" id="PF01527">
    <property type="entry name" value="HTH_Tnp_1"/>
    <property type="match status" value="1"/>
</dbReference>
<dbReference type="OrthoDB" id="9816028at2"/>
<dbReference type="PANTHER" id="PTHR33609:SF1">
    <property type="entry name" value="TRANSPOSASE"/>
    <property type="match status" value="1"/>
</dbReference>